<evidence type="ECO:0000313" key="1">
    <source>
        <dbReference type="EMBL" id="PRQ45955.1"/>
    </source>
</evidence>
<proteinExistence type="predicted"/>
<reference evidence="1 2" key="1">
    <citation type="journal article" date="2018" name="Nat. Genet.">
        <title>The Rosa genome provides new insights in the design of modern roses.</title>
        <authorList>
            <person name="Bendahmane M."/>
        </authorList>
    </citation>
    <scope>NUCLEOTIDE SEQUENCE [LARGE SCALE GENOMIC DNA]</scope>
    <source>
        <strain evidence="2">cv. Old Blush</strain>
    </source>
</reference>
<gene>
    <name evidence="1" type="ORF">RchiOBHm_Chr3g0497361</name>
</gene>
<dbReference type="Gramene" id="PRQ45955">
    <property type="protein sequence ID" value="PRQ45955"/>
    <property type="gene ID" value="RchiOBHm_Chr3g0497361"/>
</dbReference>
<dbReference type="Proteomes" id="UP000238479">
    <property type="component" value="Chromosome 3"/>
</dbReference>
<name>A0A2P6RHP1_ROSCH</name>
<dbReference type="EMBL" id="PDCK01000041">
    <property type="protein sequence ID" value="PRQ45955.1"/>
    <property type="molecule type" value="Genomic_DNA"/>
</dbReference>
<comment type="caution">
    <text evidence="1">The sequence shown here is derived from an EMBL/GenBank/DDBJ whole genome shotgun (WGS) entry which is preliminary data.</text>
</comment>
<evidence type="ECO:0000313" key="2">
    <source>
        <dbReference type="Proteomes" id="UP000238479"/>
    </source>
</evidence>
<organism evidence="1 2">
    <name type="scientific">Rosa chinensis</name>
    <name type="common">China rose</name>
    <dbReference type="NCBI Taxonomy" id="74649"/>
    <lineage>
        <taxon>Eukaryota</taxon>
        <taxon>Viridiplantae</taxon>
        <taxon>Streptophyta</taxon>
        <taxon>Embryophyta</taxon>
        <taxon>Tracheophyta</taxon>
        <taxon>Spermatophyta</taxon>
        <taxon>Magnoliopsida</taxon>
        <taxon>eudicotyledons</taxon>
        <taxon>Gunneridae</taxon>
        <taxon>Pentapetalae</taxon>
        <taxon>rosids</taxon>
        <taxon>fabids</taxon>
        <taxon>Rosales</taxon>
        <taxon>Rosaceae</taxon>
        <taxon>Rosoideae</taxon>
        <taxon>Rosoideae incertae sedis</taxon>
        <taxon>Rosa</taxon>
    </lineage>
</organism>
<sequence>MMSQVHFDLDSHALAVHYIKEVCEDILHTTKFRIKYTNTSISLPRFRQLQRNPKFKTMKHPFIHSSILAVALIHSTTF</sequence>
<protein>
    <submittedName>
        <fullName evidence="1">Uncharacterized protein</fullName>
    </submittedName>
</protein>
<keyword evidence="2" id="KW-1185">Reference proteome</keyword>
<dbReference type="AlphaFoldDB" id="A0A2P6RHP1"/>
<accession>A0A2P6RHP1</accession>